<dbReference type="Proteomes" id="UP000281553">
    <property type="component" value="Unassembled WGS sequence"/>
</dbReference>
<feature type="transmembrane region" description="Helical" evidence="1">
    <location>
        <begin position="136"/>
        <end position="155"/>
    </location>
</feature>
<dbReference type="EMBL" id="UYRU01075085">
    <property type="protein sequence ID" value="VDN25422.1"/>
    <property type="molecule type" value="Genomic_DNA"/>
</dbReference>
<reference evidence="2 3" key="1">
    <citation type="submission" date="2018-11" db="EMBL/GenBank/DDBJ databases">
        <authorList>
            <consortium name="Pathogen Informatics"/>
        </authorList>
    </citation>
    <scope>NUCLEOTIDE SEQUENCE [LARGE SCALE GENOMIC DNA]</scope>
</reference>
<gene>
    <name evidence="2" type="ORF">DILT_LOCUS14616</name>
</gene>
<name>A0A3P7Q0G4_DIBLA</name>
<evidence type="ECO:0000256" key="1">
    <source>
        <dbReference type="SAM" id="Phobius"/>
    </source>
</evidence>
<protein>
    <submittedName>
        <fullName evidence="2">Uncharacterized protein</fullName>
    </submittedName>
</protein>
<keyword evidence="1" id="KW-0472">Membrane</keyword>
<accession>A0A3P7Q0G4</accession>
<keyword evidence="1" id="KW-0812">Transmembrane</keyword>
<keyword evidence="1" id="KW-1133">Transmembrane helix</keyword>
<evidence type="ECO:0000313" key="2">
    <source>
        <dbReference type="EMBL" id="VDN25422.1"/>
    </source>
</evidence>
<proteinExistence type="predicted"/>
<feature type="transmembrane region" description="Helical" evidence="1">
    <location>
        <begin position="82"/>
        <end position="106"/>
    </location>
</feature>
<dbReference type="AlphaFoldDB" id="A0A3P7Q0G4"/>
<organism evidence="2 3">
    <name type="scientific">Dibothriocephalus latus</name>
    <name type="common">Fish tapeworm</name>
    <name type="synonym">Diphyllobothrium latum</name>
    <dbReference type="NCBI Taxonomy" id="60516"/>
    <lineage>
        <taxon>Eukaryota</taxon>
        <taxon>Metazoa</taxon>
        <taxon>Spiralia</taxon>
        <taxon>Lophotrochozoa</taxon>
        <taxon>Platyhelminthes</taxon>
        <taxon>Cestoda</taxon>
        <taxon>Eucestoda</taxon>
        <taxon>Diphyllobothriidea</taxon>
        <taxon>Diphyllobothriidae</taxon>
        <taxon>Dibothriocephalus</taxon>
    </lineage>
</organism>
<keyword evidence="3" id="KW-1185">Reference proteome</keyword>
<sequence length="159" mass="18115">MQNTGLLLCPRSYIKDCQTKRAEDALVKAKANVASEEAVQLVERAMELLKSKHSLRPLTGVYDYIPFAKEFMRLILRQLQTALLLPLPLFPVSPSLLIHLPLHLFLSHHNLPLLYSFTLHLLVFTRLLRFPLFLPFYLITLSLLPFPIPVTSGSLSPEN</sequence>
<evidence type="ECO:0000313" key="3">
    <source>
        <dbReference type="Proteomes" id="UP000281553"/>
    </source>
</evidence>